<dbReference type="GO" id="GO:0005840">
    <property type="term" value="C:ribosome"/>
    <property type="evidence" value="ECO:0007669"/>
    <property type="project" value="UniProtKB-KW"/>
</dbReference>
<dbReference type="SUPFAM" id="SSF55729">
    <property type="entry name" value="Acyl-CoA N-acyltransferases (Nat)"/>
    <property type="match status" value="1"/>
</dbReference>
<dbReference type="EMBL" id="FMWK01000003">
    <property type="protein sequence ID" value="SCZ77583.1"/>
    <property type="molecule type" value="Genomic_DNA"/>
</dbReference>
<evidence type="ECO:0000313" key="4">
    <source>
        <dbReference type="EMBL" id="SCZ77583.1"/>
    </source>
</evidence>
<dbReference type="Gene3D" id="3.40.630.30">
    <property type="match status" value="1"/>
</dbReference>
<reference evidence="4 5" key="1">
    <citation type="submission" date="2016-10" db="EMBL/GenBank/DDBJ databases">
        <authorList>
            <person name="de Groot N.N."/>
        </authorList>
    </citation>
    <scope>NUCLEOTIDE SEQUENCE [LARGE SCALE GENOMIC DNA]</scope>
    <source>
        <strain evidence="4 5">DSM 10317</strain>
    </source>
</reference>
<evidence type="ECO:0000313" key="5">
    <source>
        <dbReference type="Proteomes" id="UP000199428"/>
    </source>
</evidence>
<organism evidence="4 5">
    <name type="scientific">Pseudobutyrivibrio xylanivorans</name>
    <dbReference type="NCBI Taxonomy" id="185007"/>
    <lineage>
        <taxon>Bacteria</taxon>
        <taxon>Bacillati</taxon>
        <taxon>Bacillota</taxon>
        <taxon>Clostridia</taxon>
        <taxon>Lachnospirales</taxon>
        <taxon>Lachnospiraceae</taxon>
        <taxon>Pseudobutyrivibrio</taxon>
    </lineage>
</organism>
<dbReference type="InterPro" id="IPR000182">
    <property type="entry name" value="GNAT_dom"/>
</dbReference>
<dbReference type="PANTHER" id="PTHR10545">
    <property type="entry name" value="DIAMINE N-ACETYLTRANSFERASE"/>
    <property type="match status" value="1"/>
</dbReference>
<feature type="domain" description="N-acetyltransferase" evidence="3">
    <location>
        <begin position="2"/>
        <end position="158"/>
    </location>
</feature>
<dbReference type="Pfam" id="PF00583">
    <property type="entry name" value="Acetyltransf_1"/>
    <property type="match status" value="1"/>
</dbReference>
<dbReference type="PANTHER" id="PTHR10545:SF29">
    <property type="entry name" value="GH14572P-RELATED"/>
    <property type="match status" value="1"/>
</dbReference>
<evidence type="ECO:0000256" key="1">
    <source>
        <dbReference type="ARBA" id="ARBA00022679"/>
    </source>
</evidence>
<keyword evidence="1" id="KW-0808">Transferase</keyword>
<evidence type="ECO:0000259" key="3">
    <source>
        <dbReference type="PROSITE" id="PS51186"/>
    </source>
</evidence>
<keyword evidence="4" id="KW-0689">Ribosomal protein</keyword>
<keyword evidence="4" id="KW-0687">Ribonucleoprotein</keyword>
<gene>
    <name evidence="4" type="ORF">SAMN02910350_00871</name>
</gene>
<dbReference type="CDD" id="cd04301">
    <property type="entry name" value="NAT_SF"/>
    <property type="match status" value="1"/>
</dbReference>
<dbReference type="InterPro" id="IPR051016">
    <property type="entry name" value="Diverse_Substrate_AcTransf"/>
</dbReference>
<evidence type="ECO:0000256" key="2">
    <source>
        <dbReference type="ARBA" id="ARBA00023315"/>
    </source>
</evidence>
<dbReference type="InterPro" id="IPR016181">
    <property type="entry name" value="Acyl_CoA_acyltransferase"/>
</dbReference>
<protein>
    <submittedName>
        <fullName evidence="4">Ribosomal protein S18 acetylase RimI</fullName>
    </submittedName>
</protein>
<accession>A0A1G5RU28</accession>
<dbReference type="GO" id="GO:0008080">
    <property type="term" value="F:N-acetyltransferase activity"/>
    <property type="evidence" value="ECO:0007669"/>
    <property type="project" value="TreeGrafter"/>
</dbReference>
<dbReference type="PROSITE" id="PS51186">
    <property type="entry name" value="GNAT"/>
    <property type="match status" value="1"/>
</dbReference>
<dbReference type="AlphaFoldDB" id="A0A1G5RU28"/>
<keyword evidence="2" id="KW-0012">Acyltransferase</keyword>
<sequence length="158" mass="17670">MSMVRRANKNDIPRILELLVQVDMVHHNGRPDIFKGPATKYNAKELEEIISDDSTPVFVCVDENGMILGHAFCIHKQVIGDSVLTDIRTLYIDDICVDENIRGTGAGKALYNHVVDYAKAEGFYNVTLNVWSCNPGAIKFYEAMGLKPQKIGMELVLE</sequence>
<dbReference type="RefSeq" id="WP_028246229.1">
    <property type="nucleotide sequence ID" value="NZ_FMWK01000003.1"/>
</dbReference>
<dbReference type="Proteomes" id="UP000199428">
    <property type="component" value="Unassembled WGS sequence"/>
</dbReference>
<proteinExistence type="predicted"/>
<name>A0A1G5RU28_PSEXY</name>